<feature type="domain" description="HTH lysR-type" evidence="5">
    <location>
        <begin position="1"/>
        <end position="58"/>
    </location>
</feature>
<dbReference type="InterPro" id="IPR050950">
    <property type="entry name" value="HTH-type_LysR_regulators"/>
</dbReference>
<evidence type="ECO:0000313" key="6">
    <source>
        <dbReference type="EMBL" id="CAG2150555.1"/>
    </source>
</evidence>
<dbReference type="AlphaFoldDB" id="A0A916IWS9"/>
<dbReference type="PANTHER" id="PTHR30419:SF30">
    <property type="entry name" value="LYSR FAMILY TRANSCRIPTIONAL REGULATOR"/>
    <property type="match status" value="1"/>
</dbReference>
<dbReference type="FunFam" id="1.10.10.10:FF:000001">
    <property type="entry name" value="LysR family transcriptional regulator"/>
    <property type="match status" value="1"/>
</dbReference>
<gene>
    <name evidence="6" type="primary">hdfR_7</name>
    <name evidence="6" type="ORF">LMG31506_04222</name>
</gene>
<comment type="caution">
    <text evidence="6">The sequence shown here is derived from an EMBL/GenBank/DDBJ whole genome shotgun (WGS) entry which is preliminary data.</text>
</comment>
<dbReference type="Gene3D" id="1.10.10.10">
    <property type="entry name" value="Winged helix-like DNA-binding domain superfamily/Winged helix DNA-binding domain"/>
    <property type="match status" value="1"/>
</dbReference>
<dbReference type="InterPro" id="IPR000847">
    <property type="entry name" value="LysR_HTH_N"/>
</dbReference>
<dbReference type="InterPro" id="IPR005119">
    <property type="entry name" value="LysR_subst-bd"/>
</dbReference>
<evidence type="ECO:0000259" key="5">
    <source>
        <dbReference type="PROSITE" id="PS50931"/>
    </source>
</evidence>
<evidence type="ECO:0000313" key="7">
    <source>
        <dbReference type="Proteomes" id="UP000672934"/>
    </source>
</evidence>
<comment type="similarity">
    <text evidence="1">Belongs to the LysR transcriptional regulatory family.</text>
</comment>
<dbReference type="Proteomes" id="UP000672934">
    <property type="component" value="Unassembled WGS sequence"/>
</dbReference>
<keyword evidence="4" id="KW-0804">Transcription</keyword>
<dbReference type="PROSITE" id="PS50931">
    <property type="entry name" value="HTH_LYSR"/>
    <property type="match status" value="1"/>
</dbReference>
<evidence type="ECO:0000256" key="2">
    <source>
        <dbReference type="ARBA" id="ARBA00023015"/>
    </source>
</evidence>
<evidence type="ECO:0000256" key="3">
    <source>
        <dbReference type="ARBA" id="ARBA00023125"/>
    </source>
</evidence>
<accession>A0A916IWS9</accession>
<dbReference type="RefSeq" id="WP_211949131.1">
    <property type="nucleotide sequence ID" value="NZ_CAJPUY010000016.1"/>
</dbReference>
<dbReference type="CDD" id="cd05466">
    <property type="entry name" value="PBP2_LTTR_substrate"/>
    <property type="match status" value="1"/>
</dbReference>
<sequence>MKLHQLRALAAVADAGSIQEASRVLHVTQPALSKAIKELETSVGATLFVRSSKGIRLTPTGQRLVGHARLISENVRRARDDLEDMKGTVVSEISFGVTPVTALMRPVASVLDTFRREFPAARLRIQEMRPAQLLEQVREGMMDFALTSQLLPADRGLDCTPVCRVPSVIGARKGHSLRGSRSLRELQQADWLTLDPLSDFHSPFPLLFASAGMELPPRVVECTSMSLALDLCWKSDALLLLSAESLRSALILQTIDFITIDEPLPDRMVSLVARDRHTLTWAAERLHNRLLDGLQQVHGQAGHAAA</sequence>
<name>A0A916IWS9_9BURK</name>
<dbReference type="SUPFAM" id="SSF46785">
    <property type="entry name" value="Winged helix' DNA-binding domain"/>
    <property type="match status" value="1"/>
</dbReference>
<dbReference type="Pfam" id="PF03466">
    <property type="entry name" value="LysR_substrate"/>
    <property type="match status" value="1"/>
</dbReference>
<reference evidence="6" key="1">
    <citation type="submission" date="2021-03" db="EMBL/GenBank/DDBJ databases">
        <authorList>
            <person name="Peeters C."/>
        </authorList>
    </citation>
    <scope>NUCLEOTIDE SEQUENCE</scope>
    <source>
        <strain evidence="6">LMG 31506</strain>
    </source>
</reference>
<dbReference type="InterPro" id="IPR036388">
    <property type="entry name" value="WH-like_DNA-bd_sf"/>
</dbReference>
<keyword evidence="2" id="KW-0805">Transcription regulation</keyword>
<proteinExistence type="inferred from homology"/>
<dbReference type="Pfam" id="PF00126">
    <property type="entry name" value="HTH_1"/>
    <property type="match status" value="1"/>
</dbReference>
<organism evidence="6 7">
    <name type="scientific">Cupriavidus yeoncheonensis</name>
    <dbReference type="NCBI Taxonomy" id="1462994"/>
    <lineage>
        <taxon>Bacteria</taxon>
        <taxon>Pseudomonadati</taxon>
        <taxon>Pseudomonadota</taxon>
        <taxon>Betaproteobacteria</taxon>
        <taxon>Burkholderiales</taxon>
        <taxon>Burkholderiaceae</taxon>
        <taxon>Cupriavidus</taxon>
    </lineage>
</organism>
<evidence type="ECO:0000256" key="1">
    <source>
        <dbReference type="ARBA" id="ARBA00009437"/>
    </source>
</evidence>
<keyword evidence="3" id="KW-0238">DNA-binding</keyword>
<keyword evidence="7" id="KW-1185">Reference proteome</keyword>
<dbReference type="InterPro" id="IPR036390">
    <property type="entry name" value="WH_DNA-bd_sf"/>
</dbReference>
<dbReference type="EMBL" id="CAJPUY010000016">
    <property type="protein sequence ID" value="CAG2150555.1"/>
    <property type="molecule type" value="Genomic_DNA"/>
</dbReference>
<dbReference type="Gene3D" id="3.40.190.10">
    <property type="entry name" value="Periplasmic binding protein-like II"/>
    <property type="match status" value="2"/>
</dbReference>
<protein>
    <submittedName>
        <fullName evidence="6">HTH-type transcriptional regulator HdfR</fullName>
    </submittedName>
</protein>
<dbReference type="GO" id="GO:0003700">
    <property type="term" value="F:DNA-binding transcription factor activity"/>
    <property type="evidence" value="ECO:0007669"/>
    <property type="project" value="InterPro"/>
</dbReference>
<dbReference type="GO" id="GO:0005829">
    <property type="term" value="C:cytosol"/>
    <property type="evidence" value="ECO:0007669"/>
    <property type="project" value="TreeGrafter"/>
</dbReference>
<dbReference type="PRINTS" id="PR00039">
    <property type="entry name" value="HTHLYSR"/>
</dbReference>
<dbReference type="PANTHER" id="PTHR30419">
    <property type="entry name" value="HTH-TYPE TRANSCRIPTIONAL REGULATOR YBHD"/>
    <property type="match status" value="1"/>
</dbReference>
<dbReference type="SUPFAM" id="SSF53850">
    <property type="entry name" value="Periplasmic binding protein-like II"/>
    <property type="match status" value="1"/>
</dbReference>
<evidence type="ECO:0000256" key="4">
    <source>
        <dbReference type="ARBA" id="ARBA00023163"/>
    </source>
</evidence>
<dbReference type="GO" id="GO:0003677">
    <property type="term" value="F:DNA binding"/>
    <property type="evidence" value="ECO:0007669"/>
    <property type="project" value="UniProtKB-KW"/>
</dbReference>